<comment type="caution">
    <text evidence="2">The sequence shown here is derived from an EMBL/GenBank/DDBJ whole genome shotgun (WGS) entry which is preliminary data.</text>
</comment>
<reference evidence="2" key="1">
    <citation type="journal article" date="2019" name="Sci. Rep.">
        <title>Draft genome of Tanacetum cinerariifolium, the natural source of mosquito coil.</title>
        <authorList>
            <person name="Yamashiro T."/>
            <person name="Shiraishi A."/>
            <person name="Satake H."/>
            <person name="Nakayama K."/>
        </authorList>
    </citation>
    <scope>NUCLEOTIDE SEQUENCE</scope>
</reference>
<dbReference type="AlphaFoldDB" id="A0A699HZP3"/>
<name>A0A699HZP3_TANCI</name>
<feature type="region of interest" description="Disordered" evidence="1">
    <location>
        <begin position="145"/>
        <end position="178"/>
    </location>
</feature>
<feature type="compositionally biased region" description="Basic and acidic residues" evidence="1">
    <location>
        <begin position="281"/>
        <end position="292"/>
    </location>
</feature>
<gene>
    <name evidence="2" type="ORF">Tci_480441</name>
</gene>
<evidence type="ECO:0000256" key="1">
    <source>
        <dbReference type="SAM" id="MobiDB-lite"/>
    </source>
</evidence>
<organism evidence="2">
    <name type="scientific">Tanacetum cinerariifolium</name>
    <name type="common">Dalmatian daisy</name>
    <name type="synonym">Chrysanthemum cinerariifolium</name>
    <dbReference type="NCBI Taxonomy" id="118510"/>
    <lineage>
        <taxon>Eukaryota</taxon>
        <taxon>Viridiplantae</taxon>
        <taxon>Streptophyta</taxon>
        <taxon>Embryophyta</taxon>
        <taxon>Tracheophyta</taxon>
        <taxon>Spermatophyta</taxon>
        <taxon>Magnoliopsida</taxon>
        <taxon>eudicotyledons</taxon>
        <taxon>Gunneridae</taxon>
        <taxon>Pentapetalae</taxon>
        <taxon>asterids</taxon>
        <taxon>campanulids</taxon>
        <taxon>Asterales</taxon>
        <taxon>Asteraceae</taxon>
        <taxon>Asteroideae</taxon>
        <taxon>Anthemideae</taxon>
        <taxon>Anthemidinae</taxon>
        <taxon>Tanacetum</taxon>
    </lineage>
</organism>
<dbReference type="EMBL" id="BKCJ010239214">
    <property type="protein sequence ID" value="GEZ08468.1"/>
    <property type="molecule type" value="Genomic_DNA"/>
</dbReference>
<accession>A0A699HZP3</accession>
<feature type="region of interest" description="Disordered" evidence="1">
    <location>
        <begin position="348"/>
        <end position="370"/>
    </location>
</feature>
<feature type="region of interest" description="Disordered" evidence="1">
    <location>
        <begin position="499"/>
        <end position="520"/>
    </location>
</feature>
<evidence type="ECO:0000313" key="2">
    <source>
        <dbReference type="EMBL" id="GEZ08468.1"/>
    </source>
</evidence>
<feature type="compositionally biased region" description="Acidic residues" evidence="1">
    <location>
        <begin position="223"/>
        <end position="253"/>
    </location>
</feature>
<feature type="region of interest" description="Disordered" evidence="1">
    <location>
        <begin position="200"/>
        <end position="292"/>
    </location>
</feature>
<feature type="compositionally biased region" description="Acidic residues" evidence="1">
    <location>
        <begin position="265"/>
        <end position="280"/>
    </location>
</feature>
<protein>
    <submittedName>
        <fullName evidence="2">Uncharacterized protein</fullName>
    </submittedName>
</protein>
<sequence length="793" mass="92250">MNTTHDQQKALDDALVALVNRIEFRKGNMRLKTDTVSVHKSSIRFTINKKKVSFDVDTFREILQIFPKVPGQRFEDLLLEHEILSFIRDLGHTKDIHYLTDVIIDYLHQPWRAFATIINKCLSGKDTAYEKIRLSRAQILWDTSPKKKPNQVTKGTRLKSSARLAKSNKQKQPAKIPNTKGLDVLTEVALTEAEQIKLATKKSKKDFHMSHASGSGDGVDTHQDEDDADEETDENDDNDEEEEEEKADDEEVSFDQRVSTPAEYELTEEEENKEHDDEDIEGKQEQDKEDDLYRDVNIYLERSDAEMTNAQANQDTEDTHVTVTIVPLSQTLVNVPVFVATETPSSDTIIPQPPIPNFQTLQPTPSSTTTTTIPTMTLPDIPNFASLFQFAQRVSTIEIKMSKFKQTNQFIEAVSLILSIVDNDLTSKMKEAIDVVDLTIKTIIKEQFKLKSPRSCQRLRRKYAYAEEHGQKVDDLEDQTHQEFNTGNDDVTHVREALNDHESQQNSSSSPTTDREWHKTKYVDNRPPQYWITQMAQTAGTQSSFNEFLATLIDFSTFIMHWLKIDNMTQEVLTGPTYDLLKGTCKSVVELEYHLEEVFKATNDQLDWYNPKGKPYPYELSKPLIQKYTTSFTKTKAADYGEVKWIEDKVSRIWSQIKVVYNKHAYWETYHWGLKRQKFYEYASNMEISKDVYLRHKIIVVTSLKIMKYFGYSHLEEIIVRRQDDQLYKFRECDFKRLRRQDIKDMLLLLVQNKLTNLNLEERYALNVALRMFTRRIVIQERMEDLKLGVESY</sequence>
<proteinExistence type="predicted"/>
<feature type="compositionally biased region" description="Low complexity" evidence="1">
    <location>
        <begin position="359"/>
        <end position="370"/>
    </location>
</feature>